<dbReference type="OrthoDB" id="194855at2"/>
<organism evidence="1 2">
    <name type="scientific">Terrimicrobium sacchariphilum</name>
    <dbReference type="NCBI Taxonomy" id="690879"/>
    <lineage>
        <taxon>Bacteria</taxon>
        <taxon>Pseudomonadati</taxon>
        <taxon>Verrucomicrobiota</taxon>
        <taxon>Terrimicrobiia</taxon>
        <taxon>Terrimicrobiales</taxon>
        <taxon>Terrimicrobiaceae</taxon>
        <taxon>Terrimicrobium</taxon>
    </lineage>
</organism>
<dbReference type="RefSeq" id="WP_075080375.1">
    <property type="nucleotide sequence ID" value="NZ_BDCO01000002.1"/>
</dbReference>
<dbReference type="EMBL" id="BDCO01000002">
    <property type="protein sequence ID" value="GAT34769.1"/>
    <property type="molecule type" value="Genomic_DNA"/>
</dbReference>
<proteinExistence type="predicted"/>
<evidence type="ECO:0000313" key="1">
    <source>
        <dbReference type="EMBL" id="GAT34769.1"/>
    </source>
</evidence>
<keyword evidence="2" id="KW-1185">Reference proteome</keyword>
<accession>A0A146GAW8</accession>
<sequence length="92" mass="10710">MEFDWINAPADLGDLTPREVEETFEDPFSIRLLPELDDSSDARYFILGRAVSGKLLFTVFWTDGKRYRIIQSRIMTEAEAGFYERKNAELNN</sequence>
<dbReference type="Proteomes" id="UP000076023">
    <property type="component" value="Unassembled WGS sequence"/>
</dbReference>
<comment type="caution">
    <text evidence="1">The sequence shown here is derived from an EMBL/GenBank/DDBJ whole genome shotgun (WGS) entry which is preliminary data.</text>
</comment>
<dbReference type="STRING" id="690879.TSACC_23203"/>
<reference evidence="2" key="1">
    <citation type="journal article" date="2017" name="Genome Announc.">
        <title>Draft Genome Sequence of Terrimicrobium sacchariphilum NM-5T, a Facultative Anaerobic Soil Bacterium of the Class Spartobacteria.</title>
        <authorList>
            <person name="Qiu Y.L."/>
            <person name="Tourlousse D.M."/>
            <person name="Matsuura N."/>
            <person name="Ohashi A."/>
            <person name="Sekiguchi Y."/>
        </authorList>
    </citation>
    <scope>NUCLEOTIDE SEQUENCE [LARGE SCALE GENOMIC DNA]</scope>
    <source>
        <strain evidence="2">NM-5</strain>
    </source>
</reference>
<name>A0A146GAW8_TERSA</name>
<dbReference type="AlphaFoldDB" id="A0A146GAW8"/>
<protein>
    <submittedName>
        <fullName evidence="1">Uncharacterized protein</fullName>
    </submittedName>
</protein>
<evidence type="ECO:0000313" key="2">
    <source>
        <dbReference type="Proteomes" id="UP000076023"/>
    </source>
</evidence>
<gene>
    <name evidence="1" type="ORF">TSACC_23203</name>
</gene>
<dbReference type="InParanoid" id="A0A146GAW8"/>